<name>A0A556C591_BREAU</name>
<keyword evidence="2" id="KW-1185">Reference proteome</keyword>
<evidence type="ECO:0000313" key="2">
    <source>
        <dbReference type="Proteomes" id="UP000316406"/>
    </source>
</evidence>
<dbReference type="OrthoDB" id="4157225at2"/>
<accession>A0A556C591</accession>
<gene>
    <name evidence="1" type="ORF">FO013_19305</name>
</gene>
<dbReference type="Proteomes" id="UP000316406">
    <property type="component" value="Unassembled WGS sequence"/>
</dbReference>
<organism evidence="1 2">
    <name type="scientific">Brevibacterium aurantiacum</name>
    <dbReference type="NCBI Taxonomy" id="273384"/>
    <lineage>
        <taxon>Bacteria</taxon>
        <taxon>Bacillati</taxon>
        <taxon>Actinomycetota</taxon>
        <taxon>Actinomycetes</taxon>
        <taxon>Micrococcales</taxon>
        <taxon>Brevibacteriaceae</taxon>
        <taxon>Brevibacterium</taxon>
    </lineage>
</organism>
<protein>
    <submittedName>
        <fullName evidence="1">Uncharacterized protein</fullName>
    </submittedName>
</protein>
<dbReference type="RefSeq" id="WP_143924188.1">
    <property type="nucleotide sequence ID" value="NZ_VLTK01000015.1"/>
</dbReference>
<proteinExistence type="predicted"/>
<sequence length="204" mass="22085">MPNSPLAKVPYPSGSDAPAAAADMMALVMGMDAKLVLPAMDEADRDAKYADAPVSTMVVSGPSKKIWVKTGTLPTDWWTVYERQEYRTGFTFLSGWEQDTVIAIRNTYTTEVRIKALYTGDMITAKPDSSADAGNITPDIDVCVVPAQIAATVGEFLVVGTYKTNVTSGAASIRNDGTVRVYDATTSGRIRTGDYFWFSATWNN</sequence>
<dbReference type="EMBL" id="VLTK01000015">
    <property type="protein sequence ID" value="TSI12624.1"/>
    <property type="molecule type" value="Genomic_DNA"/>
</dbReference>
<evidence type="ECO:0000313" key="1">
    <source>
        <dbReference type="EMBL" id="TSI12624.1"/>
    </source>
</evidence>
<dbReference type="AlphaFoldDB" id="A0A556C591"/>
<reference evidence="1 2" key="1">
    <citation type="submission" date="2019-07" db="EMBL/GenBank/DDBJ databases">
        <title>Draft genome sequence of Brevibacterium aurantiacum XU54 isolated from Xinjiang China.</title>
        <authorList>
            <person name="Xu X."/>
        </authorList>
    </citation>
    <scope>NUCLEOTIDE SEQUENCE [LARGE SCALE GENOMIC DNA]</scope>
    <source>
        <strain evidence="1 2">XU54</strain>
    </source>
</reference>
<comment type="caution">
    <text evidence="1">The sequence shown here is derived from an EMBL/GenBank/DDBJ whole genome shotgun (WGS) entry which is preliminary data.</text>
</comment>